<evidence type="ECO:0000313" key="1">
    <source>
        <dbReference type="EMBL" id="KIL62281.1"/>
    </source>
</evidence>
<accession>A0A0C2WZI5</accession>
<dbReference type="HOGENOM" id="CLU_1795971_0_0_1"/>
<name>A0A0C2WZI5_AMAMK</name>
<dbReference type="InParanoid" id="A0A0C2WZI5"/>
<dbReference type="EMBL" id="KN818273">
    <property type="protein sequence ID" value="KIL62281.1"/>
    <property type="molecule type" value="Genomic_DNA"/>
</dbReference>
<dbReference type="Proteomes" id="UP000054549">
    <property type="component" value="Unassembled WGS sequence"/>
</dbReference>
<sequence>MLSDYSPSSRMFWSQRVQRSSVDSVHRVTIRRLERTTSHFRRRTHDGQGFFGGVYDLWCGSADRSGDKVVKDNLIEFVVMKLAARNYGEYDAKSYLAALISAGGPAIANIPFQVRRRSRLKHCGGGAFARILFSALCSAVVVRM</sequence>
<keyword evidence="2" id="KW-1185">Reference proteome</keyword>
<organism evidence="1 2">
    <name type="scientific">Amanita muscaria (strain Koide BX008)</name>
    <dbReference type="NCBI Taxonomy" id="946122"/>
    <lineage>
        <taxon>Eukaryota</taxon>
        <taxon>Fungi</taxon>
        <taxon>Dikarya</taxon>
        <taxon>Basidiomycota</taxon>
        <taxon>Agaricomycotina</taxon>
        <taxon>Agaricomycetes</taxon>
        <taxon>Agaricomycetidae</taxon>
        <taxon>Agaricales</taxon>
        <taxon>Pluteineae</taxon>
        <taxon>Amanitaceae</taxon>
        <taxon>Amanita</taxon>
    </lineage>
</organism>
<gene>
    <name evidence="1" type="ORF">M378DRAFT_165987</name>
</gene>
<evidence type="ECO:0000313" key="2">
    <source>
        <dbReference type="Proteomes" id="UP000054549"/>
    </source>
</evidence>
<proteinExistence type="predicted"/>
<dbReference type="AlphaFoldDB" id="A0A0C2WZI5"/>
<reference evidence="1 2" key="1">
    <citation type="submission" date="2014-04" db="EMBL/GenBank/DDBJ databases">
        <title>Evolutionary Origins and Diversification of the Mycorrhizal Mutualists.</title>
        <authorList>
            <consortium name="DOE Joint Genome Institute"/>
            <consortium name="Mycorrhizal Genomics Consortium"/>
            <person name="Kohler A."/>
            <person name="Kuo A."/>
            <person name="Nagy L.G."/>
            <person name="Floudas D."/>
            <person name="Copeland A."/>
            <person name="Barry K.W."/>
            <person name="Cichocki N."/>
            <person name="Veneault-Fourrey C."/>
            <person name="LaButti K."/>
            <person name="Lindquist E.A."/>
            <person name="Lipzen A."/>
            <person name="Lundell T."/>
            <person name="Morin E."/>
            <person name="Murat C."/>
            <person name="Riley R."/>
            <person name="Ohm R."/>
            <person name="Sun H."/>
            <person name="Tunlid A."/>
            <person name="Henrissat B."/>
            <person name="Grigoriev I.V."/>
            <person name="Hibbett D.S."/>
            <person name="Martin F."/>
        </authorList>
    </citation>
    <scope>NUCLEOTIDE SEQUENCE [LARGE SCALE GENOMIC DNA]</scope>
    <source>
        <strain evidence="1 2">Koide BX008</strain>
    </source>
</reference>
<protein>
    <submittedName>
        <fullName evidence="1">Uncharacterized protein</fullName>
    </submittedName>
</protein>